<organism evidence="2 3">
    <name type="scientific">Algoriphagus aquaeductus</name>
    <dbReference type="NCBI Taxonomy" id="475299"/>
    <lineage>
        <taxon>Bacteria</taxon>
        <taxon>Pseudomonadati</taxon>
        <taxon>Bacteroidota</taxon>
        <taxon>Cytophagia</taxon>
        <taxon>Cytophagales</taxon>
        <taxon>Cyclobacteriaceae</taxon>
        <taxon>Algoriphagus</taxon>
    </lineage>
</organism>
<name>A0A326RS98_9BACT</name>
<feature type="transmembrane region" description="Helical" evidence="1">
    <location>
        <begin position="12"/>
        <end position="32"/>
    </location>
</feature>
<evidence type="ECO:0000256" key="1">
    <source>
        <dbReference type="SAM" id="Phobius"/>
    </source>
</evidence>
<dbReference type="RefSeq" id="WP_111392469.1">
    <property type="nucleotide sequence ID" value="NZ_QKTX01000005.1"/>
</dbReference>
<keyword evidence="1" id="KW-0472">Membrane</keyword>
<keyword evidence="3" id="KW-1185">Reference proteome</keyword>
<dbReference type="Proteomes" id="UP000248917">
    <property type="component" value="Unassembled WGS sequence"/>
</dbReference>
<gene>
    <name evidence="2" type="ORF">CLV31_10580</name>
</gene>
<keyword evidence="1" id="KW-1133">Transmembrane helix</keyword>
<dbReference type="AlphaFoldDB" id="A0A326RS98"/>
<protein>
    <submittedName>
        <fullName evidence="2">Uncharacterized protein</fullName>
    </submittedName>
</protein>
<accession>A0A326RS98</accession>
<dbReference type="OrthoDB" id="916275at2"/>
<comment type="caution">
    <text evidence="2">The sequence shown here is derived from an EMBL/GenBank/DDBJ whole genome shotgun (WGS) entry which is preliminary data.</text>
</comment>
<proteinExistence type="predicted"/>
<sequence>MKEEFKLFLTRLLPFVLILAGIPLISYLIWFWTPTRNLEILVVDKTVRDQTYQEHQGIFWILEHGKFKKSEDRFYDSSQDYLGFFPDRSAQNYGQIKDLTGKSRSDIDSLVRKKELIFIADTYGVFENDFNKPPVENPSTKIYGGMDLSEIRLIQSAKEQGKTVIAEYNSMASPTPKPIRTEFENLMGIKWTGWIGRYFDELDTVQNGDIPLWMRKEYKAQHGTWDLAGPGLIFVKESGEIEAFLMKRDFQNQTPLIRTQKVNKHGFKLPQVIPYPDWFDVVMIERDYQVVSYYDINPTASGLQRLRTMGLPRFFPAVVYRQIGEGRQYYFAGDFSDIKKDLGSPKFSGLPFLWRSLYVAADFTDRQSFFWNYYQPLLEQILQQEHQSKKKD</sequence>
<dbReference type="EMBL" id="QKTX01000005">
    <property type="protein sequence ID" value="PZV83855.1"/>
    <property type="molecule type" value="Genomic_DNA"/>
</dbReference>
<evidence type="ECO:0000313" key="2">
    <source>
        <dbReference type="EMBL" id="PZV83855.1"/>
    </source>
</evidence>
<reference evidence="2 3" key="1">
    <citation type="submission" date="2018-06" db="EMBL/GenBank/DDBJ databases">
        <title>Genomic Encyclopedia of Archaeal and Bacterial Type Strains, Phase II (KMG-II): from individual species to whole genera.</title>
        <authorList>
            <person name="Goeker M."/>
        </authorList>
    </citation>
    <scope>NUCLEOTIDE SEQUENCE [LARGE SCALE GENOMIC DNA]</scope>
    <source>
        <strain evidence="2 3">T4</strain>
    </source>
</reference>
<evidence type="ECO:0000313" key="3">
    <source>
        <dbReference type="Proteomes" id="UP000248917"/>
    </source>
</evidence>
<keyword evidence="1" id="KW-0812">Transmembrane</keyword>